<dbReference type="EMBL" id="FOCQ01000019">
    <property type="protein sequence ID" value="SEN71130.1"/>
    <property type="molecule type" value="Genomic_DNA"/>
</dbReference>
<accession>A0A1H8IQF0</accession>
<dbReference type="OrthoDB" id="2989838at2"/>
<dbReference type="Proteomes" id="UP000199695">
    <property type="component" value="Unassembled WGS sequence"/>
</dbReference>
<sequence>MTQEQKQLAAIILHMIKDIYKRTAELEKMFHSNSIHILSRHFDPFSEMLKVLRIPEDQFPLLLDLMNHYIEDEMTSDELLLEMERHMNSIPSK</sequence>
<dbReference type="RefSeq" id="WP_089972472.1">
    <property type="nucleotide sequence ID" value="NZ_FOCQ01000019.1"/>
</dbReference>
<dbReference type="AlphaFoldDB" id="A0A1H8IQF0"/>
<evidence type="ECO:0000313" key="2">
    <source>
        <dbReference type="Proteomes" id="UP000199695"/>
    </source>
</evidence>
<name>A0A1H8IQF0_9BACL</name>
<reference evidence="1 2" key="1">
    <citation type="submission" date="2016-10" db="EMBL/GenBank/DDBJ databases">
        <authorList>
            <person name="de Groot N.N."/>
        </authorList>
    </citation>
    <scope>NUCLEOTIDE SEQUENCE [LARGE SCALE GENOMIC DNA]</scope>
    <source>
        <strain evidence="1 2">DSM 46701</strain>
    </source>
</reference>
<proteinExistence type="predicted"/>
<evidence type="ECO:0000313" key="1">
    <source>
        <dbReference type="EMBL" id="SEN71130.1"/>
    </source>
</evidence>
<gene>
    <name evidence="1" type="ORF">SAMN05444955_11916</name>
</gene>
<organism evidence="1 2">
    <name type="scientific">Lihuaxuella thermophila</name>
    <dbReference type="NCBI Taxonomy" id="1173111"/>
    <lineage>
        <taxon>Bacteria</taxon>
        <taxon>Bacillati</taxon>
        <taxon>Bacillota</taxon>
        <taxon>Bacilli</taxon>
        <taxon>Bacillales</taxon>
        <taxon>Thermoactinomycetaceae</taxon>
        <taxon>Lihuaxuella</taxon>
    </lineage>
</organism>
<protein>
    <submittedName>
        <fullName evidence="1">Uncharacterized protein</fullName>
    </submittedName>
</protein>
<keyword evidence="2" id="KW-1185">Reference proteome</keyword>